<protein>
    <submittedName>
        <fullName evidence="4">Solute carrier family 43 member 3-like</fullName>
    </submittedName>
</protein>
<dbReference type="AlphaFoldDB" id="A0A3B4F384"/>
<feature type="transmembrane region" description="Helical" evidence="3">
    <location>
        <begin position="70"/>
        <end position="92"/>
    </location>
</feature>
<feature type="transmembrane region" description="Helical" evidence="3">
    <location>
        <begin position="104"/>
        <end position="126"/>
    </location>
</feature>
<feature type="transmembrane region" description="Helical" evidence="3">
    <location>
        <begin position="12"/>
        <end position="40"/>
    </location>
</feature>
<dbReference type="STRING" id="303518.ENSPNYP00000004403"/>
<dbReference type="GO" id="GO:0005737">
    <property type="term" value="C:cytoplasm"/>
    <property type="evidence" value="ECO:0007669"/>
    <property type="project" value="Ensembl"/>
</dbReference>
<feature type="region of interest" description="Disordered" evidence="2">
    <location>
        <begin position="176"/>
        <end position="213"/>
    </location>
</feature>
<dbReference type="PANTHER" id="PTHR20765:SF1">
    <property type="entry name" value="EQUILIBRATIVE NUCLEOBASE TRANSPORTER 1"/>
    <property type="match status" value="1"/>
</dbReference>
<evidence type="ECO:0000256" key="2">
    <source>
        <dbReference type="SAM" id="MobiDB-lite"/>
    </source>
</evidence>
<feature type="transmembrane region" description="Helical" evidence="3">
    <location>
        <begin position="400"/>
        <end position="424"/>
    </location>
</feature>
<keyword evidence="3" id="KW-0472">Membrane</keyword>
<feature type="compositionally biased region" description="Polar residues" evidence="2">
    <location>
        <begin position="194"/>
        <end position="205"/>
    </location>
</feature>
<feature type="transmembrane region" description="Helical" evidence="3">
    <location>
        <begin position="230"/>
        <end position="249"/>
    </location>
</feature>
<accession>A0A3B4F384</accession>
<dbReference type="PANTHER" id="PTHR20765">
    <property type="entry name" value="SOLUTE CARRIER FAMILY 43 MEMBER 3-RELATED"/>
    <property type="match status" value="1"/>
</dbReference>
<reference evidence="4" key="1">
    <citation type="submission" date="2023-09" db="UniProtKB">
        <authorList>
            <consortium name="Ensembl"/>
        </authorList>
    </citation>
    <scope>IDENTIFICATION</scope>
</reference>
<keyword evidence="3" id="KW-1133">Transmembrane helix</keyword>
<dbReference type="SUPFAM" id="SSF103473">
    <property type="entry name" value="MFS general substrate transporter"/>
    <property type="match status" value="1"/>
</dbReference>
<dbReference type="InterPro" id="IPR036259">
    <property type="entry name" value="MFS_trans_sf"/>
</dbReference>
<evidence type="ECO:0000313" key="4">
    <source>
        <dbReference type="Ensembl" id="ENSPNYP00000004403.1"/>
    </source>
</evidence>
<feature type="transmembrane region" description="Helical" evidence="3">
    <location>
        <begin position="146"/>
        <end position="166"/>
    </location>
</feature>
<feature type="transmembrane region" description="Helical" evidence="3">
    <location>
        <begin position="316"/>
        <end position="337"/>
    </location>
</feature>
<dbReference type="GO" id="GO:0016020">
    <property type="term" value="C:membrane"/>
    <property type="evidence" value="ECO:0007669"/>
    <property type="project" value="UniProtKB-SubCell"/>
</dbReference>
<evidence type="ECO:0000256" key="1">
    <source>
        <dbReference type="ARBA" id="ARBA00004141"/>
    </source>
</evidence>
<dbReference type="Ensembl" id="ENSPNYT00000004511.1">
    <property type="protein sequence ID" value="ENSPNYP00000004403.1"/>
    <property type="gene ID" value="ENSPNYG00000003389.1"/>
</dbReference>
<organism evidence="4">
    <name type="scientific">Pundamilia nyererei</name>
    <dbReference type="NCBI Taxonomy" id="303518"/>
    <lineage>
        <taxon>Eukaryota</taxon>
        <taxon>Metazoa</taxon>
        <taxon>Chordata</taxon>
        <taxon>Craniata</taxon>
        <taxon>Vertebrata</taxon>
        <taxon>Euteleostomi</taxon>
        <taxon>Actinopterygii</taxon>
        <taxon>Neopterygii</taxon>
        <taxon>Teleostei</taxon>
        <taxon>Neoteleostei</taxon>
        <taxon>Acanthomorphata</taxon>
        <taxon>Ovalentaria</taxon>
        <taxon>Cichlomorphae</taxon>
        <taxon>Cichliformes</taxon>
        <taxon>Cichlidae</taxon>
        <taxon>African cichlids</taxon>
        <taxon>Pseudocrenilabrinae</taxon>
        <taxon>Haplochromini</taxon>
        <taxon>Pundamilia</taxon>
    </lineage>
</organism>
<keyword evidence="3" id="KW-0812">Transmembrane</keyword>
<sequence>MCLFGCFGYSLRYWLTLITGLLECLLFAGLVFGHASLVFVLKKEEYFGWLCVNTNSTTDSKDCSGQDEQFSLVFTVASFLNNFLTLLNGYIFDHCEFSNLLYPALSLLAVGGVLLLITNMQVGNLFPAHRSTIITFYNGAFDSSSAVLLIVKVGLIIATLIFVTHIRWIKQHCPHTSGNTDTVEETEIKEGPPTQESPETENTSLAPEGRTEAQNTEKVQSFGSCVKSRFFIFHLVWLSIMQLRHYFFIGTLNSMLNRLADGDSNLVSQYTNAFAITQLCGILCAPWNGLIMDRHKKKPLAPGKSTEQEADLRSSYLSLLLTALQCLLFSVCTSIAFLPLQYFTFILQVLNRSFLYGGNAAFLSIAFPACHFGKLYGLVMAVSAGVSVLQYPLVSVVREYPFYVDISLIFLTLLAFIHPTNVFIHCRKQGRLRKDHPENRARHSSHRL</sequence>
<proteinExistence type="predicted"/>
<feature type="transmembrane region" description="Helical" evidence="3">
    <location>
        <begin position="269"/>
        <end position="290"/>
    </location>
</feature>
<name>A0A3B4F384_9CICH</name>
<dbReference type="GO" id="GO:0005634">
    <property type="term" value="C:nucleus"/>
    <property type="evidence" value="ECO:0007669"/>
    <property type="project" value="Ensembl"/>
</dbReference>
<feature type="transmembrane region" description="Helical" evidence="3">
    <location>
        <begin position="375"/>
        <end position="394"/>
    </location>
</feature>
<dbReference type="Gene3D" id="1.20.1250.20">
    <property type="entry name" value="MFS general substrate transporter like domains"/>
    <property type="match status" value="1"/>
</dbReference>
<dbReference type="GeneTree" id="ENSGT00940000157622"/>
<comment type="subcellular location">
    <subcellularLocation>
        <location evidence="1">Membrane</location>
        <topology evidence="1">Multi-pass membrane protein</topology>
    </subcellularLocation>
</comment>
<dbReference type="InterPro" id="IPR027197">
    <property type="entry name" value="SLC43A3"/>
</dbReference>
<evidence type="ECO:0000256" key="3">
    <source>
        <dbReference type="SAM" id="Phobius"/>
    </source>
</evidence>